<keyword evidence="3" id="KW-1185">Reference proteome</keyword>
<evidence type="ECO:0000313" key="3">
    <source>
        <dbReference type="Proteomes" id="UP000824120"/>
    </source>
</evidence>
<dbReference type="EMBL" id="JACXVP010000008">
    <property type="protein sequence ID" value="KAG5590827.1"/>
    <property type="molecule type" value="Genomic_DNA"/>
</dbReference>
<name>A0A9J5XRB1_SOLCO</name>
<evidence type="ECO:0000256" key="1">
    <source>
        <dbReference type="SAM" id="MobiDB-lite"/>
    </source>
</evidence>
<sequence length="243" mass="27515">MIPIKNLESTQNIIDIQNEEKMVCMEQELEILREELCQVRHLAKLSATTFPTFKMPIYFPKADLPSSDLLNQPEQTKHTPTRSRVPPSYPTTLKIVADLSNRDPTIPIMQQILGAHVTASFEPHVPPGYVVGAPTFTTLEMEKDDRLKEDALINVQLHGLRKALKSLQVTRGTESLDYDDLCIHPDIDMPVGYKPPKFDMFDGKGDPHAHLRAYYMMSMMGQKFTELVKMGDFIEGGVKFGKI</sequence>
<gene>
    <name evidence="2" type="ORF">H5410_041341</name>
</gene>
<protein>
    <recommendedName>
        <fullName evidence="4">Gag-pro-like protein</fullName>
    </recommendedName>
</protein>
<dbReference type="AlphaFoldDB" id="A0A9J5XRB1"/>
<evidence type="ECO:0000313" key="2">
    <source>
        <dbReference type="EMBL" id="KAG5590827.1"/>
    </source>
</evidence>
<dbReference type="OrthoDB" id="1301754at2759"/>
<comment type="caution">
    <text evidence="2">The sequence shown here is derived from an EMBL/GenBank/DDBJ whole genome shotgun (WGS) entry which is preliminary data.</text>
</comment>
<evidence type="ECO:0008006" key="4">
    <source>
        <dbReference type="Google" id="ProtNLM"/>
    </source>
</evidence>
<proteinExistence type="predicted"/>
<organism evidence="2 3">
    <name type="scientific">Solanum commersonii</name>
    <name type="common">Commerson's wild potato</name>
    <name type="synonym">Commerson's nightshade</name>
    <dbReference type="NCBI Taxonomy" id="4109"/>
    <lineage>
        <taxon>Eukaryota</taxon>
        <taxon>Viridiplantae</taxon>
        <taxon>Streptophyta</taxon>
        <taxon>Embryophyta</taxon>
        <taxon>Tracheophyta</taxon>
        <taxon>Spermatophyta</taxon>
        <taxon>Magnoliopsida</taxon>
        <taxon>eudicotyledons</taxon>
        <taxon>Gunneridae</taxon>
        <taxon>Pentapetalae</taxon>
        <taxon>asterids</taxon>
        <taxon>lamiids</taxon>
        <taxon>Solanales</taxon>
        <taxon>Solanaceae</taxon>
        <taxon>Solanoideae</taxon>
        <taxon>Solaneae</taxon>
        <taxon>Solanum</taxon>
    </lineage>
</organism>
<accession>A0A9J5XRB1</accession>
<feature type="region of interest" description="Disordered" evidence="1">
    <location>
        <begin position="68"/>
        <end position="87"/>
    </location>
</feature>
<dbReference type="Proteomes" id="UP000824120">
    <property type="component" value="Chromosome 8"/>
</dbReference>
<reference evidence="2 3" key="1">
    <citation type="submission" date="2020-09" db="EMBL/GenBank/DDBJ databases">
        <title>De no assembly of potato wild relative species, Solanum commersonii.</title>
        <authorList>
            <person name="Cho K."/>
        </authorList>
    </citation>
    <scope>NUCLEOTIDE SEQUENCE [LARGE SCALE GENOMIC DNA]</scope>
    <source>
        <strain evidence="2">LZ3.2</strain>
        <tissue evidence="2">Leaf</tissue>
    </source>
</reference>